<keyword evidence="3" id="KW-0804">Transcription</keyword>
<dbReference type="CDD" id="cd00067">
    <property type="entry name" value="GAL4"/>
    <property type="match status" value="1"/>
</dbReference>
<evidence type="ECO:0000256" key="3">
    <source>
        <dbReference type="ARBA" id="ARBA00023163"/>
    </source>
</evidence>
<dbReference type="Pfam" id="PF00172">
    <property type="entry name" value="Zn_clus"/>
    <property type="match status" value="1"/>
</dbReference>
<dbReference type="Proteomes" id="UP000038010">
    <property type="component" value="Unassembled WGS sequence"/>
</dbReference>
<keyword evidence="1" id="KW-0805">Transcription regulation</keyword>
<dbReference type="SMART" id="SM00066">
    <property type="entry name" value="GAL4"/>
    <property type="match status" value="1"/>
</dbReference>
<dbReference type="GO" id="GO:0000981">
    <property type="term" value="F:DNA-binding transcription factor activity, RNA polymerase II-specific"/>
    <property type="evidence" value="ECO:0007669"/>
    <property type="project" value="InterPro"/>
</dbReference>
<sequence length="684" mass="75132">MFIDPGPNPEYFSSWGDFGSPTGTTTRPYSPPLTQLPSSYDGFDAPFSAIMSLSTSGSGKQPRTLAPNLTRRSHKKSRAGCYTCKGRKIKCGEQKPKCMNCLTKGLDCIYPAVTDTAPTNSTSTSKGRSRHDGGSTASSATLFRRSHSASPATNPSNHTFNMLDMRFFHHFLTNAYPHLPLGNDHVWVNEIPQFAEAHPYLMHAILSLGASHLSRLTGTDYRKESLTHRGLAISGLNAALSQPSTTTPSSTSGTTVPDVEVNLNTNPPAAVANPQAYGSPDAMLATCYALTFQASYMGGADGLADFITMVRGCALTTAKIKSDDMPTAFNLQPNWHFKVMAPRLASLPRVDSGLCEDGIRGLELILGEVLLVDREHEDGAGVERRDIENWEVGEVEANFCQSLIEVLEALVVSPQGGYLGFAGLYAVWYELPPQQFSTFLSPRNLPSQLLLSYFVALQMLMVPLAVYEWPERAESAKSRVLTGTVEWAEGIFERLAEDDRQRKSKKSARRKPRHREVDEEEEGVDLTWDRYLKWPKRIMGIVTREIRGDLDAVEERRALQRSAMGLVVKDEDRGVNVLKLGLPISPATSEADGDAEDSTGWFEQQTQEEMSMMATINLPLDHSVEASDAMYGYWDDGAGDYDDVIADPGMMTSIGMDNMSAATVTHSMVIPSIMEPIDLDVDMI</sequence>
<feature type="region of interest" description="Disordered" evidence="5">
    <location>
        <begin position="117"/>
        <end position="156"/>
    </location>
</feature>
<dbReference type="VEuPathDB" id="FungiDB:AB675_6127"/>
<proteinExistence type="predicted"/>
<dbReference type="RefSeq" id="XP_018003653.1">
    <property type="nucleotide sequence ID" value="XM_018146393.1"/>
</dbReference>
<dbReference type="SUPFAM" id="SSF57701">
    <property type="entry name" value="Zn2/Cys6 DNA-binding domain"/>
    <property type="match status" value="1"/>
</dbReference>
<dbReference type="EMBL" id="LFJN01000004">
    <property type="protein sequence ID" value="KPI43690.1"/>
    <property type="molecule type" value="Genomic_DNA"/>
</dbReference>
<evidence type="ECO:0000256" key="2">
    <source>
        <dbReference type="ARBA" id="ARBA00023125"/>
    </source>
</evidence>
<dbReference type="GeneID" id="28738273"/>
<dbReference type="InterPro" id="IPR036864">
    <property type="entry name" value="Zn2-C6_fun-type_DNA-bd_sf"/>
</dbReference>
<evidence type="ECO:0000256" key="4">
    <source>
        <dbReference type="ARBA" id="ARBA00023242"/>
    </source>
</evidence>
<accession>A0A0N1HF45</accession>
<dbReference type="GO" id="GO:0008270">
    <property type="term" value="F:zinc ion binding"/>
    <property type="evidence" value="ECO:0007669"/>
    <property type="project" value="InterPro"/>
</dbReference>
<dbReference type="PROSITE" id="PS00463">
    <property type="entry name" value="ZN2_CY6_FUNGAL_1"/>
    <property type="match status" value="1"/>
</dbReference>
<keyword evidence="4" id="KW-0539">Nucleus</keyword>
<evidence type="ECO:0000313" key="8">
    <source>
        <dbReference type="Proteomes" id="UP000038010"/>
    </source>
</evidence>
<comment type="caution">
    <text evidence="7">The sequence shown here is derived from an EMBL/GenBank/DDBJ whole genome shotgun (WGS) entry which is preliminary data.</text>
</comment>
<evidence type="ECO:0000256" key="1">
    <source>
        <dbReference type="ARBA" id="ARBA00023015"/>
    </source>
</evidence>
<protein>
    <recommendedName>
        <fullName evidence="6">Zn(2)-C6 fungal-type domain-containing protein</fullName>
    </recommendedName>
</protein>
<gene>
    <name evidence="7" type="ORF">AB675_6127</name>
</gene>
<dbReference type="PANTHER" id="PTHR47657:SF7">
    <property type="entry name" value="STEROL REGULATORY ELEMENT-BINDING PROTEIN ECM22"/>
    <property type="match status" value="1"/>
</dbReference>
<dbReference type="PROSITE" id="PS50048">
    <property type="entry name" value="ZN2_CY6_FUNGAL_2"/>
    <property type="match status" value="1"/>
</dbReference>
<evidence type="ECO:0000313" key="7">
    <source>
        <dbReference type="EMBL" id="KPI43690.1"/>
    </source>
</evidence>
<dbReference type="PANTHER" id="PTHR47657">
    <property type="entry name" value="STEROL REGULATORY ELEMENT-BINDING PROTEIN ECM22"/>
    <property type="match status" value="1"/>
</dbReference>
<evidence type="ECO:0000259" key="6">
    <source>
        <dbReference type="PROSITE" id="PS50048"/>
    </source>
</evidence>
<keyword evidence="2" id="KW-0238">DNA-binding</keyword>
<reference evidence="7 8" key="1">
    <citation type="submission" date="2015-06" db="EMBL/GenBank/DDBJ databases">
        <title>Draft genome of the ant-associated black yeast Phialophora attae CBS 131958.</title>
        <authorList>
            <person name="Moreno L.F."/>
            <person name="Stielow B.J."/>
            <person name="de Hoog S."/>
            <person name="Vicente V.A."/>
            <person name="Weiss V.A."/>
            <person name="de Vries M."/>
            <person name="Cruz L.M."/>
            <person name="Souza E.M."/>
        </authorList>
    </citation>
    <scope>NUCLEOTIDE SEQUENCE [LARGE SCALE GENOMIC DNA]</scope>
    <source>
        <strain evidence="7 8">CBS 131958</strain>
    </source>
</reference>
<dbReference type="AlphaFoldDB" id="A0A0N1HF45"/>
<evidence type="ECO:0000256" key="5">
    <source>
        <dbReference type="SAM" id="MobiDB-lite"/>
    </source>
</evidence>
<dbReference type="InterPro" id="IPR021858">
    <property type="entry name" value="Fun_TF"/>
</dbReference>
<dbReference type="InterPro" id="IPR052400">
    <property type="entry name" value="Zn2-C6_fungal_TF"/>
</dbReference>
<organism evidence="7 8">
    <name type="scientific">Cyphellophora attinorum</name>
    <dbReference type="NCBI Taxonomy" id="1664694"/>
    <lineage>
        <taxon>Eukaryota</taxon>
        <taxon>Fungi</taxon>
        <taxon>Dikarya</taxon>
        <taxon>Ascomycota</taxon>
        <taxon>Pezizomycotina</taxon>
        <taxon>Eurotiomycetes</taxon>
        <taxon>Chaetothyriomycetidae</taxon>
        <taxon>Chaetothyriales</taxon>
        <taxon>Cyphellophoraceae</taxon>
        <taxon>Cyphellophora</taxon>
    </lineage>
</organism>
<name>A0A0N1HF45_9EURO</name>
<dbReference type="OrthoDB" id="416217at2759"/>
<dbReference type="GO" id="GO:0003677">
    <property type="term" value="F:DNA binding"/>
    <property type="evidence" value="ECO:0007669"/>
    <property type="project" value="UniProtKB-KW"/>
</dbReference>
<keyword evidence="8" id="KW-1185">Reference proteome</keyword>
<feature type="compositionally biased region" description="Polar residues" evidence="5">
    <location>
        <begin position="117"/>
        <end position="126"/>
    </location>
</feature>
<dbReference type="STRING" id="1664694.A0A0N1HF45"/>
<dbReference type="Gene3D" id="4.10.240.10">
    <property type="entry name" value="Zn(2)-C6 fungal-type DNA-binding domain"/>
    <property type="match status" value="1"/>
</dbReference>
<dbReference type="InterPro" id="IPR001138">
    <property type="entry name" value="Zn2Cys6_DnaBD"/>
</dbReference>
<feature type="domain" description="Zn(2)-C6 fungal-type" evidence="6">
    <location>
        <begin position="80"/>
        <end position="110"/>
    </location>
</feature>
<dbReference type="Pfam" id="PF11951">
    <property type="entry name" value="Fungal_trans_2"/>
    <property type="match status" value="1"/>
</dbReference>